<keyword evidence="3" id="KW-0819">tRNA processing</keyword>
<evidence type="ECO:0000256" key="1">
    <source>
        <dbReference type="ARBA" id="ARBA00013267"/>
    </source>
</evidence>
<dbReference type="InterPro" id="IPR012094">
    <property type="entry name" value="tRNA_Ile_lys_synt"/>
</dbReference>
<evidence type="ECO:0000313" key="9">
    <source>
        <dbReference type="Proteomes" id="UP001153076"/>
    </source>
</evidence>
<dbReference type="HAMAP" id="MF_01161">
    <property type="entry name" value="tRNA_Ile_lys_synt"/>
    <property type="match status" value="1"/>
</dbReference>
<evidence type="ECO:0000256" key="4">
    <source>
        <dbReference type="ARBA" id="ARBA00022741"/>
    </source>
</evidence>
<dbReference type="Gene3D" id="3.40.50.620">
    <property type="entry name" value="HUPs"/>
    <property type="match status" value="1"/>
</dbReference>
<keyword evidence="9" id="KW-1185">Reference proteome</keyword>
<dbReference type="GO" id="GO:0005524">
    <property type="term" value="F:ATP binding"/>
    <property type="evidence" value="ECO:0007669"/>
    <property type="project" value="UniProtKB-KW"/>
</dbReference>
<accession>A0A9Q1KGG6</accession>
<dbReference type="CDD" id="cd01992">
    <property type="entry name" value="TilS_N"/>
    <property type="match status" value="1"/>
</dbReference>
<evidence type="ECO:0000259" key="7">
    <source>
        <dbReference type="Pfam" id="PF01171"/>
    </source>
</evidence>
<sequence>MARGVVHFLSPQATASLSTSVSMLSPLKLRNGVVSLFFRRHSTRFFGRYSDCSRVALDYNDAFAKRMEMAGLKPDNRIAMGVSGGADSMALCVLMAHWKKTYNANTVAMDSSGFIDGLLAIIVDHGLRPESKEEAETVSRWVTDMGIRSEIAHCDWSNGRPTIGHLEEAARDMRYQIFEDVCFRHQIGVVLIAHHADDQAELFILRLSRNSGVLGLAGMAFASQLFPEFPHFTEKSSDNQGILMVRPLLEFTKEDLYKICEENDQKWVEDPTNRSSLFARNRIRMALLALKNCKLCTECYTGFAAAFRSELQTLIGACRRTRIYIDYQCQVLLNQAVSIIPHGYAVINLKTLNPSRREDICLSKFLTLILQFISQRHRPLRGSALKLLLDYIRRFPCKTSVTAAGCYLCPAPGTKGNKVLVCCSVDSVLPSKTELCSRYPTAGLKQCLPSDVEQIILDQKSKLVHLIPDAPDVHFLNAVSSTSVLAESRRLEILSELTCKTITQLQVRENRLFHSKTEETFGSNSKNEGQLASSISQPFQPGQSCYFMGRFFLRWVLSEERNSCNSLEKDDETRHHPCSLYIGGDSVAYIRPMVEEDWLYLAKLMKARVSDKSEQEDIIFSKVTKQVTGKMSPCSDYAKLSALQALTALKSIPAAVRRGMPVAVSTEGILLSIPSVGFKQCPCLAISAEFRPRVPLGGGHSSFA</sequence>
<dbReference type="EC" id="6.3.4.19" evidence="1"/>
<dbReference type="AlphaFoldDB" id="A0A9Q1KGG6"/>
<evidence type="ECO:0000313" key="8">
    <source>
        <dbReference type="EMBL" id="KAJ8442398.1"/>
    </source>
</evidence>
<dbReference type="Proteomes" id="UP001153076">
    <property type="component" value="Unassembled WGS sequence"/>
</dbReference>
<feature type="domain" description="tRNA(Ile)-lysidine/2-thiocytidine synthase N-terminal" evidence="7">
    <location>
        <begin position="78"/>
        <end position="284"/>
    </location>
</feature>
<keyword evidence="5" id="KW-0067">ATP-binding</keyword>
<dbReference type="InterPro" id="IPR014729">
    <property type="entry name" value="Rossmann-like_a/b/a_fold"/>
</dbReference>
<dbReference type="EMBL" id="JAKOGI010000142">
    <property type="protein sequence ID" value="KAJ8442398.1"/>
    <property type="molecule type" value="Genomic_DNA"/>
</dbReference>
<dbReference type="OrthoDB" id="198857at2759"/>
<dbReference type="InterPro" id="IPR012795">
    <property type="entry name" value="tRNA_Ile_lys_synt_N"/>
</dbReference>
<evidence type="ECO:0000256" key="5">
    <source>
        <dbReference type="ARBA" id="ARBA00022840"/>
    </source>
</evidence>
<organism evidence="8 9">
    <name type="scientific">Carnegiea gigantea</name>
    <dbReference type="NCBI Taxonomy" id="171969"/>
    <lineage>
        <taxon>Eukaryota</taxon>
        <taxon>Viridiplantae</taxon>
        <taxon>Streptophyta</taxon>
        <taxon>Embryophyta</taxon>
        <taxon>Tracheophyta</taxon>
        <taxon>Spermatophyta</taxon>
        <taxon>Magnoliopsida</taxon>
        <taxon>eudicotyledons</taxon>
        <taxon>Gunneridae</taxon>
        <taxon>Pentapetalae</taxon>
        <taxon>Caryophyllales</taxon>
        <taxon>Cactineae</taxon>
        <taxon>Cactaceae</taxon>
        <taxon>Cactoideae</taxon>
        <taxon>Echinocereeae</taxon>
        <taxon>Carnegiea</taxon>
    </lineage>
</organism>
<evidence type="ECO:0000256" key="6">
    <source>
        <dbReference type="ARBA" id="ARBA00048539"/>
    </source>
</evidence>
<dbReference type="PANTHER" id="PTHR43033:SF5">
    <property type="entry name" value="TRNA(ILE)-LYSIDINE SYNTHETASE"/>
    <property type="match status" value="1"/>
</dbReference>
<comment type="catalytic activity">
    <reaction evidence="6">
        <text>cytidine(34) in tRNA(Ile2) + L-lysine + ATP = lysidine(34) in tRNA(Ile2) + AMP + diphosphate + H(+)</text>
        <dbReference type="Rhea" id="RHEA:43744"/>
        <dbReference type="Rhea" id="RHEA-COMP:10625"/>
        <dbReference type="Rhea" id="RHEA-COMP:10670"/>
        <dbReference type="ChEBI" id="CHEBI:15378"/>
        <dbReference type="ChEBI" id="CHEBI:30616"/>
        <dbReference type="ChEBI" id="CHEBI:32551"/>
        <dbReference type="ChEBI" id="CHEBI:33019"/>
        <dbReference type="ChEBI" id="CHEBI:82748"/>
        <dbReference type="ChEBI" id="CHEBI:83665"/>
        <dbReference type="ChEBI" id="CHEBI:456215"/>
        <dbReference type="EC" id="6.3.4.19"/>
    </reaction>
</comment>
<dbReference type="GO" id="GO:0032267">
    <property type="term" value="F:tRNA(Ile)-lysidine synthase activity"/>
    <property type="evidence" value="ECO:0007669"/>
    <property type="project" value="UniProtKB-EC"/>
</dbReference>
<dbReference type="InterPro" id="IPR011063">
    <property type="entry name" value="TilS/TtcA_N"/>
</dbReference>
<comment type="caution">
    <text evidence="8">The sequence shown here is derived from an EMBL/GenBank/DDBJ whole genome shotgun (WGS) entry which is preliminary data.</text>
</comment>
<gene>
    <name evidence="8" type="ORF">Cgig2_018654</name>
</gene>
<keyword evidence="2" id="KW-0436">Ligase</keyword>
<keyword evidence="4" id="KW-0547">Nucleotide-binding</keyword>
<proteinExistence type="inferred from homology"/>
<protein>
    <recommendedName>
        <fullName evidence="1">tRNA(Ile)-lysidine synthetase</fullName>
        <ecNumber evidence="1">6.3.4.19</ecNumber>
    </recommendedName>
</protein>
<reference evidence="8" key="1">
    <citation type="submission" date="2022-04" db="EMBL/GenBank/DDBJ databases">
        <title>Carnegiea gigantea Genome sequencing and assembly v2.</title>
        <authorList>
            <person name="Copetti D."/>
            <person name="Sanderson M.J."/>
            <person name="Burquez A."/>
            <person name="Wojciechowski M.F."/>
        </authorList>
    </citation>
    <scope>NUCLEOTIDE SEQUENCE</scope>
    <source>
        <strain evidence="8">SGP5-SGP5p</strain>
        <tissue evidence="8">Aerial part</tissue>
    </source>
</reference>
<name>A0A9Q1KGG6_9CARY</name>
<dbReference type="PANTHER" id="PTHR43033">
    <property type="entry name" value="TRNA(ILE)-LYSIDINE SYNTHASE-RELATED"/>
    <property type="match status" value="1"/>
</dbReference>
<dbReference type="Pfam" id="PF01171">
    <property type="entry name" value="ATP_bind_3"/>
    <property type="match status" value="1"/>
</dbReference>
<evidence type="ECO:0000256" key="3">
    <source>
        <dbReference type="ARBA" id="ARBA00022694"/>
    </source>
</evidence>
<dbReference type="SUPFAM" id="SSF52402">
    <property type="entry name" value="Adenine nucleotide alpha hydrolases-like"/>
    <property type="match status" value="1"/>
</dbReference>
<dbReference type="NCBIfam" id="TIGR02432">
    <property type="entry name" value="lysidine_TilS_N"/>
    <property type="match status" value="1"/>
</dbReference>
<evidence type="ECO:0000256" key="2">
    <source>
        <dbReference type="ARBA" id="ARBA00022598"/>
    </source>
</evidence>
<dbReference type="GO" id="GO:0008033">
    <property type="term" value="P:tRNA processing"/>
    <property type="evidence" value="ECO:0007669"/>
    <property type="project" value="UniProtKB-KW"/>
</dbReference>